<dbReference type="GO" id="GO:0022857">
    <property type="term" value="F:transmembrane transporter activity"/>
    <property type="evidence" value="ECO:0007669"/>
    <property type="project" value="InterPro"/>
</dbReference>
<evidence type="ECO:0000256" key="4">
    <source>
        <dbReference type="ARBA" id="ARBA00023136"/>
    </source>
</evidence>
<sequence length="512" mass="58053">MSTRSYSTDDVRHVDAHRLLEHIGGYGMYEMINFTLVTTVNFYYAAAMFVMSFIEDDPHLLCVSNQTDWKVKDQCAVVGRDYVEERCDYSKKATLYVLDKGPVESLFPLLGLLCSSGLVKEFGLTFFTVGAFITVPFISMAADRFGRKSVILICISVSSMANLLVYVTNNAYIFWILRFIIGATSDGYLTIANILSTELVAQDVRDWYGLLYNVFWSGGLLYTSLLSLFIRDWKMFYLVACLPSLIFFPVYALCLPETPHWLCEHKKFRQLWDYVKISENFNARCIDLADCMKSEKRKNIVKCTKSPIRQIYEAFVFSKLFLAQMLINGFIQFVLALFYFTVTLESTKLTDDGFIGFALSAGIELPGGILTLPALKYFGRRTCTWVSLCLQGVFIALYPFTPYAWLAISFNLISKIFNGIVYSSHPLLLTEMIPTGMRTAMYSLVNIPQSFGIIGAPYLKYLQFGTTYVMYMILAVISIAAGLLALILPETKGRRLPEHINDLMHSSTEKTS</sequence>
<protein>
    <recommendedName>
        <fullName evidence="6">Major facilitator superfamily (MFS) profile domain-containing protein</fullName>
    </recommendedName>
</protein>
<dbReference type="AlphaFoldDB" id="A0A811L6X0"/>
<keyword evidence="2 5" id="KW-0812">Transmembrane</keyword>
<comment type="subcellular location">
    <subcellularLocation>
        <location evidence="1">Membrane</location>
        <topology evidence="1">Multi-pass membrane protein</topology>
    </subcellularLocation>
</comment>
<feature type="transmembrane region" description="Helical" evidence="5">
    <location>
        <begin position="382"/>
        <end position="400"/>
    </location>
</feature>
<dbReference type="EMBL" id="CAJFDH010000005">
    <property type="protein sequence ID" value="CAD5222881.1"/>
    <property type="molecule type" value="Genomic_DNA"/>
</dbReference>
<feature type="transmembrane region" description="Helical" evidence="5">
    <location>
        <begin position="354"/>
        <end position="375"/>
    </location>
</feature>
<feature type="transmembrane region" description="Helical" evidence="5">
    <location>
        <begin position="320"/>
        <end position="342"/>
    </location>
</feature>
<feature type="transmembrane region" description="Helical" evidence="5">
    <location>
        <begin position="122"/>
        <end position="142"/>
    </location>
</feature>
<name>A0A811L6X0_9BILA</name>
<feature type="transmembrane region" description="Helical" evidence="5">
    <location>
        <begin position="149"/>
        <end position="167"/>
    </location>
</feature>
<evidence type="ECO:0000313" key="8">
    <source>
        <dbReference type="Proteomes" id="UP000614601"/>
    </source>
</evidence>
<feature type="transmembrane region" description="Helical" evidence="5">
    <location>
        <begin position="236"/>
        <end position="256"/>
    </location>
</feature>
<dbReference type="PANTHER" id="PTHR24064">
    <property type="entry name" value="SOLUTE CARRIER FAMILY 22 MEMBER"/>
    <property type="match status" value="1"/>
</dbReference>
<feature type="transmembrane region" description="Helical" evidence="5">
    <location>
        <begin position="32"/>
        <end position="54"/>
    </location>
</feature>
<evidence type="ECO:0000256" key="2">
    <source>
        <dbReference type="ARBA" id="ARBA00022692"/>
    </source>
</evidence>
<keyword evidence="3 5" id="KW-1133">Transmembrane helix</keyword>
<feature type="transmembrane region" description="Helical" evidence="5">
    <location>
        <begin position="173"/>
        <end position="195"/>
    </location>
</feature>
<dbReference type="InterPro" id="IPR020846">
    <property type="entry name" value="MFS_dom"/>
</dbReference>
<comment type="caution">
    <text evidence="7">The sequence shown here is derived from an EMBL/GenBank/DDBJ whole genome shotgun (WGS) entry which is preliminary data.</text>
</comment>
<keyword evidence="8" id="KW-1185">Reference proteome</keyword>
<dbReference type="Proteomes" id="UP000783686">
    <property type="component" value="Unassembled WGS sequence"/>
</dbReference>
<dbReference type="Pfam" id="PF07690">
    <property type="entry name" value="MFS_1"/>
    <property type="match status" value="1"/>
</dbReference>
<evidence type="ECO:0000256" key="1">
    <source>
        <dbReference type="ARBA" id="ARBA00004141"/>
    </source>
</evidence>
<evidence type="ECO:0000313" key="7">
    <source>
        <dbReference type="EMBL" id="CAD5222881.1"/>
    </source>
</evidence>
<gene>
    <name evidence="7" type="ORF">BOKJ2_LOCUS9865</name>
</gene>
<dbReference type="Proteomes" id="UP000614601">
    <property type="component" value="Unassembled WGS sequence"/>
</dbReference>
<organism evidence="7 8">
    <name type="scientific">Bursaphelenchus okinawaensis</name>
    <dbReference type="NCBI Taxonomy" id="465554"/>
    <lineage>
        <taxon>Eukaryota</taxon>
        <taxon>Metazoa</taxon>
        <taxon>Ecdysozoa</taxon>
        <taxon>Nematoda</taxon>
        <taxon>Chromadorea</taxon>
        <taxon>Rhabditida</taxon>
        <taxon>Tylenchina</taxon>
        <taxon>Tylenchomorpha</taxon>
        <taxon>Aphelenchoidea</taxon>
        <taxon>Aphelenchoididae</taxon>
        <taxon>Bursaphelenchus</taxon>
    </lineage>
</organism>
<dbReference type="InterPro" id="IPR011701">
    <property type="entry name" value="MFS"/>
</dbReference>
<reference evidence="7" key="1">
    <citation type="submission" date="2020-09" db="EMBL/GenBank/DDBJ databases">
        <authorList>
            <person name="Kikuchi T."/>
        </authorList>
    </citation>
    <scope>NUCLEOTIDE SEQUENCE</scope>
    <source>
        <strain evidence="7">SH1</strain>
    </source>
</reference>
<dbReference type="PROSITE" id="PS50850">
    <property type="entry name" value="MFS"/>
    <property type="match status" value="1"/>
</dbReference>
<dbReference type="Gene3D" id="1.20.1250.20">
    <property type="entry name" value="MFS general substrate transporter like domains"/>
    <property type="match status" value="1"/>
</dbReference>
<dbReference type="EMBL" id="CAJFCW020000005">
    <property type="protein sequence ID" value="CAG9116952.1"/>
    <property type="molecule type" value="Genomic_DNA"/>
</dbReference>
<dbReference type="OrthoDB" id="3936150at2759"/>
<dbReference type="GO" id="GO:0016020">
    <property type="term" value="C:membrane"/>
    <property type="evidence" value="ECO:0007669"/>
    <property type="project" value="UniProtKB-SubCell"/>
</dbReference>
<keyword evidence="4 5" id="KW-0472">Membrane</keyword>
<feature type="transmembrane region" description="Helical" evidence="5">
    <location>
        <begin position="207"/>
        <end position="230"/>
    </location>
</feature>
<proteinExistence type="predicted"/>
<evidence type="ECO:0000256" key="3">
    <source>
        <dbReference type="ARBA" id="ARBA00022989"/>
    </source>
</evidence>
<evidence type="ECO:0000256" key="5">
    <source>
        <dbReference type="SAM" id="Phobius"/>
    </source>
</evidence>
<evidence type="ECO:0000259" key="6">
    <source>
        <dbReference type="PROSITE" id="PS50850"/>
    </source>
</evidence>
<feature type="domain" description="Major facilitator superfamily (MFS) profile" evidence="6">
    <location>
        <begin position="33"/>
        <end position="492"/>
    </location>
</feature>
<dbReference type="InterPro" id="IPR036259">
    <property type="entry name" value="MFS_trans_sf"/>
</dbReference>
<dbReference type="SUPFAM" id="SSF103473">
    <property type="entry name" value="MFS general substrate transporter"/>
    <property type="match status" value="1"/>
</dbReference>
<accession>A0A811L6X0</accession>
<feature type="transmembrane region" description="Helical" evidence="5">
    <location>
        <begin position="468"/>
        <end position="488"/>
    </location>
</feature>